<keyword evidence="2" id="KW-0560">Oxidoreductase</keyword>
<dbReference type="STRING" id="2052828.ATO67_10915"/>
<dbReference type="FunFam" id="3.40.50.720:FF:000084">
    <property type="entry name" value="Short-chain dehydrogenase reductase"/>
    <property type="match status" value="1"/>
</dbReference>
<sequence length="257" mass="27244">MSSEYSSQVSEFENQGILITGGGSGIGASLVTAFAQLGANVAFIDIDEAASRKLVDTLSGRTRHPVFYAHADLRDQSQLAQAVTVAAEATGGIKVLVNNAAWDDRHDIDTVTSDYWDANHAVNLKPVFFVTQAALPHLRRAEGASIINFSSISYLLNMGALPAYAAAKAGIIGLTKSLAGRLGPENIRVNAILPGMIVTERQKELWLTDASISQTMNRQCLKRVLTAEDIVGPCIFLASSASAAMTAQTIIIDGGLL</sequence>
<dbReference type="PANTHER" id="PTHR43639:SF1">
    <property type="entry name" value="SHORT-CHAIN DEHYDROGENASE_REDUCTASE FAMILY PROTEIN"/>
    <property type="match status" value="1"/>
</dbReference>
<evidence type="ECO:0000313" key="4">
    <source>
        <dbReference type="Proteomes" id="UP000070498"/>
    </source>
</evidence>
<evidence type="ECO:0000256" key="1">
    <source>
        <dbReference type="ARBA" id="ARBA00006484"/>
    </source>
</evidence>
<keyword evidence="4" id="KW-1185">Reference proteome</keyword>
<dbReference type="InterPro" id="IPR002347">
    <property type="entry name" value="SDR_fam"/>
</dbReference>
<dbReference type="InterPro" id="IPR036291">
    <property type="entry name" value="NAD(P)-bd_dom_sf"/>
</dbReference>
<gene>
    <name evidence="3" type="ORF">ATO67_10915</name>
</gene>
<dbReference type="Pfam" id="PF13561">
    <property type="entry name" value="adh_short_C2"/>
    <property type="match status" value="1"/>
</dbReference>
<accession>A0A135NZG7</accession>
<dbReference type="InterPro" id="IPR020904">
    <property type="entry name" value="Sc_DH/Rdtase_CS"/>
</dbReference>
<evidence type="ECO:0000313" key="3">
    <source>
        <dbReference type="EMBL" id="KXG84575.1"/>
    </source>
</evidence>
<dbReference type="PRINTS" id="PR00080">
    <property type="entry name" value="SDRFAMILY"/>
</dbReference>
<evidence type="ECO:0000256" key="2">
    <source>
        <dbReference type="ARBA" id="ARBA00023002"/>
    </source>
</evidence>
<dbReference type="RefSeq" id="WP_067648402.1">
    <property type="nucleotide sequence ID" value="NZ_KQ961028.1"/>
</dbReference>
<comment type="caution">
    <text evidence="3">The sequence shown here is derived from an EMBL/GenBank/DDBJ whole genome shotgun (WGS) entry which is preliminary data.</text>
</comment>
<dbReference type="EMBL" id="LNUW01000036">
    <property type="protein sequence ID" value="KXG84575.1"/>
    <property type="molecule type" value="Genomic_DNA"/>
</dbReference>
<name>A0A135NZG7_9HYPH</name>
<reference evidence="3 4" key="1">
    <citation type="submission" date="2015-11" db="EMBL/GenBank/DDBJ databases">
        <title>Draft genome sequence of Agrobacterium sp. R89-1.</title>
        <authorList>
            <person name="Zahradnik J."/>
            <person name="Kyslikova E."/>
            <person name="Palyzova A."/>
            <person name="Kyslik P."/>
        </authorList>
    </citation>
    <scope>NUCLEOTIDE SEQUENCE [LARGE SCALE GENOMIC DNA]</scope>
    <source>
        <strain evidence="3 4">R89-1</strain>
    </source>
</reference>
<dbReference type="PANTHER" id="PTHR43639">
    <property type="entry name" value="OXIDOREDUCTASE, SHORT-CHAIN DEHYDROGENASE/REDUCTASE FAMILY (AFU_ORTHOLOGUE AFUA_5G02870)"/>
    <property type="match status" value="1"/>
</dbReference>
<comment type="similarity">
    <text evidence="1">Belongs to the short-chain dehydrogenases/reductases (SDR) family.</text>
</comment>
<dbReference type="PRINTS" id="PR00081">
    <property type="entry name" value="GDHRDH"/>
</dbReference>
<dbReference type="AlphaFoldDB" id="A0A135NZG7"/>
<dbReference type="CDD" id="cd05233">
    <property type="entry name" value="SDR_c"/>
    <property type="match status" value="1"/>
</dbReference>
<protein>
    <submittedName>
        <fullName evidence="3">3-oxoacyl-ACP reductase</fullName>
    </submittedName>
</protein>
<dbReference type="Gene3D" id="3.40.50.720">
    <property type="entry name" value="NAD(P)-binding Rossmann-like Domain"/>
    <property type="match status" value="1"/>
</dbReference>
<dbReference type="SUPFAM" id="SSF51735">
    <property type="entry name" value="NAD(P)-binding Rossmann-fold domains"/>
    <property type="match status" value="1"/>
</dbReference>
<organism evidence="3 4">
    <name type="scientific">Agrobacterium bohemicum</name>
    <dbReference type="NCBI Taxonomy" id="2052828"/>
    <lineage>
        <taxon>Bacteria</taxon>
        <taxon>Pseudomonadati</taxon>
        <taxon>Pseudomonadota</taxon>
        <taxon>Alphaproteobacteria</taxon>
        <taxon>Hyphomicrobiales</taxon>
        <taxon>Rhizobiaceae</taxon>
        <taxon>Rhizobium/Agrobacterium group</taxon>
        <taxon>Agrobacterium</taxon>
    </lineage>
</organism>
<proteinExistence type="inferred from homology"/>
<dbReference type="Proteomes" id="UP000070498">
    <property type="component" value="Unassembled WGS sequence"/>
</dbReference>
<dbReference type="GO" id="GO:0016491">
    <property type="term" value="F:oxidoreductase activity"/>
    <property type="evidence" value="ECO:0007669"/>
    <property type="project" value="UniProtKB-KW"/>
</dbReference>
<dbReference type="PROSITE" id="PS00061">
    <property type="entry name" value="ADH_SHORT"/>
    <property type="match status" value="1"/>
</dbReference>